<evidence type="ECO:0008006" key="9">
    <source>
        <dbReference type="Google" id="ProtNLM"/>
    </source>
</evidence>
<sequence>MGLQPTSEQGAKWDIPLNKTHYPNAYFKEEVDGWHGYIEWEKYPEKKAQAANILSKYSFADPPEFQLQPLPDTNPILEGVRWKQYHAALGSTLEKLPEESWDIVKKEKSVDMIHVLDFPYNGEPPRDRLIKTPLTSNEDHFVRNHGGIPVIESDKWFLDVGGLVNKPQRLRLSDLQNESIFPRQSAVITLQCSGTRRIEQIREYPGEGDELINAPWGEGAIGTARYTGVSLKKVLKYCGGLKEGAHDLEFVGVDTYFKKGEVYNYVVSVPYRKARVHEVMLAWEMNGKPLPKIHGYPVRAVVFGYIGARSVKWLSRINVISEPTRAPVQKKEYLYFTPQIGKHNVTYSSGFSIQDMPVSSAIMFPLDKSVIIHSGSITMRGWAFSGGTGGNWPERVEVSTDGGSIWYETPYELLSKKYLHAWRTWAIDVPVDAEGWLELVVRCWDNALNTQPTFVRSTWNWDLHVTSSCHRIKVYSVNKSRPRTAQRLAELEKRGIPFEPITRPLEFELESDERYEEEMVNRVGRDPDE</sequence>
<dbReference type="GO" id="GO:0020037">
    <property type="term" value="F:heme binding"/>
    <property type="evidence" value="ECO:0007669"/>
    <property type="project" value="TreeGrafter"/>
</dbReference>
<dbReference type="Gene3D" id="2.60.40.650">
    <property type="match status" value="1"/>
</dbReference>
<protein>
    <recommendedName>
        <fullName evidence="9">Sulfite oxidase</fullName>
    </recommendedName>
</protein>
<dbReference type="InterPro" id="IPR000572">
    <property type="entry name" value="OxRdtase_Mopterin-bd_dom"/>
</dbReference>
<name>A0A8H3F271_9LECA</name>
<feature type="domain" description="Oxidoreductase molybdopterin-binding" evidence="5">
    <location>
        <begin position="145"/>
        <end position="325"/>
    </location>
</feature>
<reference evidence="7" key="1">
    <citation type="submission" date="2021-03" db="EMBL/GenBank/DDBJ databases">
        <authorList>
            <person name="Tagirdzhanova G."/>
        </authorList>
    </citation>
    <scope>NUCLEOTIDE SEQUENCE</scope>
</reference>
<evidence type="ECO:0000313" key="8">
    <source>
        <dbReference type="Proteomes" id="UP000664521"/>
    </source>
</evidence>
<dbReference type="GO" id="GO:0030151">
    <property type="term" value="F:molybdenum ion binding"/>
    <property type="evidence" value="ECO:0007669"/>
    <property type="project" value="InterPro"/>
</dbReference>
<dbReference type="OrthoDB" id="10051395at2759"/>
<keyword evidence="4" id="KW-0560">Oxidoreductase</keyword>
<feature type="domain" description="Moybdenum cofactor oxidoreductase dimerisation" evidence="6">
    <location>
        <begin position="352"/>
        <end position="475"/>
    </location>
</feature>
<evidence type="ECO:0000259" key="5">
    <source>
        <dbReference type="Pfam" id="PF00174"/>
    </source>
</evidence>
<dbReference type="AlphaFoldDB" id="A0A8H3F271"/>
<dbReference type="InterPro" id="IPR036374">
    <property type="entry name" value="OxRdtase_Mopterin-bd_sf"/>
</dbReference>
<gene>
    <name evidence="7" type="ORF">HETSPECPRED_002596</name>
</gene>
<keyword evidence="2" id="KW-0500">Molybdenum</keyword>
<dbReference type="PANTHER" id="PTHR19372:SF6">
    <property type="entry name" value="SULFITE OXIDASE"/>
    <property type="match status" value="1"/>
</dbReference>
<dbReference type="InterPro" id="IPR008335">
    <property type="entry name" value="Mopterin_OxRdtase_euk"/>
</dbReference>
<evidence type="ECO:0000256" key="1">
    <source>
        <dbReference type="ARBA" id="ARBA00001924"/>
    </source>
</evidence>
<dbReference type="GO" id="GO:0043546">
    <property type="term" value="F:molybdopterin cofactor binding"/>
    <property type="evidence" value="ECO:0007669"/>
    <property type="project" value="TreeGrafter"/>
</dbReference>
<dbReference type="FunFam" id="3.90.420.10:FF:000002">
    <property type="entry name" value="sulfite oxidase, mitochondrial"/>
    <property type="match status" value="1"/>
</dbReference>
<dbReference type="EMBL" id="CAJPDS010000016">
    <property type="protein sequence ID" value="CAF9915840.1"/>
    <property type="molecule type" value="Genomic_DNA"/>
</dbReference>
<comment type="caution">
    <text evidence="7">The sequence shown here is derived from an EMBL/GenBank/DDBJ whole genome shotgun (WGS) entry which is preliminary data.</text>
</comment>
<organism evidence="7 8">
    <name type="scientific">Heterodermia speciosa</name>
    <dbReference type="NCBI Taxonomy" id="116794"/>
    <lineage>
        <taxon>Eukaryota</taxon>
        <taxon>Fungi</taxon>
        <taxon>Dikarya</taxon>
        <taxon>Ascomycota</taxon>
        <taxon>Pezizomycotina</taxon>
        <taxon>Lecanoromycetes</taxon>
        <taxon>OSLEUM clade</taxon>
        <taxon>Lecanoromycetidae</taxon>
        <taxon>Caliciales</taxon>
        <taxon>Physciaceae</taxon>
        <taxon>Heterodermia</taxon>
    </lineage>
</organism>
<dbReference type="Pfam" id="PF03404">
    <property type="entry name" value="Mo-co_dimer"/>
    <property type="match status" value="1"/>
</dbReference>
<dbReference type="PANTHER" id="PTHR19372">
    <property type="entry name" value="SULFITE REDUCTASE"/>
    <property type="match status" value="1"/>
</dbReference>
<dbReference type="CDD" id="cd02110">
    <property type="entry name" value="SO_family_Moco_dimer"/>
    <property type="match status" value="1"/>
</dbReference>
<accession>A0A8H3F271</accession>
<keyword evidence="8" id="KW-1185">Reference proteome</keyword>
<dbReference type="InterPro" id="IPR005066">
    <property type="entry name" value="MoCF_OxRdtse_dimer"/>
</dbReference>
<dbReference type="Pfam" id="PF00174">
    <property type="entry name" value="Oxidored_molyb"/>
    <property type="match status" value="1"/>
</dbReference>
<dbReference type="InterPro" id="IPR014756">
    <property type="entry name" value="Ig_E-set"/>
</dbReference>
<dbReference type="Gene3D" id="3.90.420.10">
    <property type="entry name" value="Oxidoreductase, molybdopterin-binding domain"/>
    <property type="match status" value="1"/>
</dbReference>
<dbReference type="GO" id="GO:0006790">
    <property type="term" value="P:sulfur compound metabolic process"/>
    <property type="evidence" value="ECO:0007669"/>
    <property type="project" value="TreeGrafter"/>
</dbReference>
<dbReference type="Proteomes" id="UP000664521">
    <property type="component" value="Unassembled WGS sequence"/>
</dbReference>
<evidence type="ECO:0000256" key="3">
    <source>
        <dbReference type="ARBA" id="ARBA00022723"/>
    </source>
</evidence>
<evidence type="ECO:0000313" key="7">
    <source>
        <dbReference type="EMBL" id="CAF9915840.1"/>
    </source>
</evidence>
<dbReference type="SUPFAM" id="SSF56524">
    <property type="entry name" value="Oxidoreductase molybdopterin-binding domain"/>
    <property type="match status" value="1"/>
</dbReference>
<proteinExistence type="predicted"/>
<comment type="cofactor">
    <cofactor evidence="1">
        <name>Mo-molybdopterin</name>
        <dbReference type="ChEBI" id="CHEBI:71302"/>
    </cofactor>
</comment>
<evidence type="ECO:0000259" key="6">
    <source>
        <dbReference type="Pfam" id="PF03404"/>
    </source>
</evidence>
<dbReference type="GO" id="GO:0005739">
    <property type="term" value="C:mitochondrion"/>
    <property type="evidence" value="ECO:0007669"/>
    <property type="project" value="TreeGrafter"/>
</dbReference>
<dbReference type="GO" id="GO:0008482">
    <property type="term" value="F:sulfite oxidase activity"/>
    <property type="evidence" value="ECO:0007669"/>
    <property type="project" value="TreeGrafter"/>
</dbReference>
<dbReference type="SUPFAM" id="SSF81296">
    <property type="entry name" value="E set domains"/>
    <property type="match status" value="1"/>
</dbReference>
<evidence type="ECO:0000256" key="4">
    <source>
        <dbReference type="ARBA" id="ARBA00023002"/>
    </source>
</evidence>
<dbReference type="PRINTS" id="PR00407">
    <property type="entry name" value="EUMOPTERIN"/>
</dbReference>
<keyword evidence="3" id="KW-0479">Metal-binding</keyword>
<evidence type="ECO:0000256" key="2">
    <source>
        <dbReference type="ARBA" id="ARBA00022505"/>
    </source>
</evidence>